<protein>
    <recommendedName>
        <fullName evidence="6">Ankyrin</fullName>
    </recommendedName>
</protein>
<reference evidence="4" key="1">
    <citation type="submission" date="2021-02" db="EMBL/GenBank/DDBJ databases">
        <authorList>
            <person name="Nowell W R."/>
        </authorList>
    </citation>
    <scope>NUCLEOTIDE SEQUENCE</scope>
</reference>
<dbReference type="PROSITE" id="PS50297">
    <property type="entry name" value="ANK_REP_REGION"/>
    <property type="match status" value="2"/>
</dbReference>
<dbReference type="SMART" id="SM00248">
    <property type="entry name" value="ANK"/>
    <property type="match status" value="3"/>
</dbReference>
<evidence type="ECO:0000256" key="2">
    <source>
        <dbReference type="ARBA" id="ARBA00023043"/>
    </source>
</evidence>
<gene>
    <name evidence="4" type="ORF">KXQ929_LOCUS52593</name>
</gene>
<organism evidence="4 5">
    <name type="scientific">Adineta steineri</name>
    <dbReference type="NCBI Taxonomy" id="433720"/>
    <lineage>
        <taxon>Eukaryota</taxon>
        <taxon>Metazoa</taxon>
        <taxon>Spiralia</taxon>
        <taxon>Gnathifera</taxon>
        <taxon>Rotifera</taxon>
        <taxon>Eurotatoria</taxon>
        <taxon>Bdelloidea</taxon>
        <taxon>Adinetida</taxon>
        <taxon>Adinetidae</taxon>
        <taxon>Adineta</taxon>
    </lineage>
</organism>
<keyword evidence="2 3" id="KW-0040">ANK repeat</keyword>
<dbReference type="Gene3D" id="1.25.40.20">
    <property type="entry name" value="Ankyrin repeat-containing domain"/>
    <property type="match status" value="1"/>
</dbReference>
<dbReference type="PROSITE" id="PS50088">
    <property type="entry name" value="ANK_REPEAT"/>
    <property type="match status" value="2"/>
</dbReference>
<dbReference type="PANTHER" id="PTHR24198:SF165">
    <property type="entry name" value="ANKYRIN REPEAT-CONTAINING PROTEIN-RELATED"/>
    <property type="match status" value="1"/>
</dbReference>
<feature type="non-terminal residue" evidence="4">
    <location>
        <position position="1"/>
    </location>
</feature>
<evidence type="ECO:0008006" key="6">
    <source>
        <dbReference type="Google" id="ProtNLM"/>
    </source>
</evidence>
<dbReference type="InterPro" id="IPR036770">
    <property type="entry name" value="Ankyrin_rpt-contain_sf"/>
</dbReference>
<evidence type="ECO:0000313" key="4">
    <source>
        <dbReference type="EMBL" id="CAF4427723.1"/>
    </source>
</evidence>
<accession>A0A820QW89</accession>
<evidence type="ECO:0000313" key="5">
    <source>
        <dbReference type="Proteomes" id="UP000663868"/>
    </source>
</evidence>
<dbReference type="InterPro" id="IPR002110">
    <property type="entry name" value="Ankyrin_rpt"/>
</dbReference>
<dbReference type="PANTHER" id="PTHR24198">
    <property type="entry name" value="ANKYRIN REPEAT AND PROTEIN KINASE DOMAIN-CONTAINING PROTEIN"/>
    <property type="match status" value="1"/>
</dbReference>
<dbReference type="Pfam" id="PF00023">
    <property type="entry name" value="Ank"/>
    <property type="match status" value="1"/>
</dbReference>
<dbReference type="Pfam" id="PF12796">
    <property type="entry name" value="Ank_2"/>
    <property type="match status" value="1"/>
</dbReference>
<feature type="repeat" description="ANK" evidence="3">
    <location>
        <begin position="90"/>
        <end position="122"/>
    </location>
</feature>
<sequence length="139" mass="16078">DCEYGNINLIRILLIYGANIHNSMPIHMAIKSGNIDIVQLLLEYQVKLTLTNIYLETSLHIACKYNRIDVLQILINYQNENIDLEVRDYQGYTPLLTASYFNHQHCINILLMNKADITVSDNYGKNICKSYLNNIQINI</sequence>
<dbReference type="Proteomes" id="UP000663868">
    <property type="component" value="Unassembled WGS sequence"/>
</dbReference>
<comment type="caution">
    <text evidence="4">The sequence shown here is derived from an EMBL/GenBank/DDBJ whole genome shotgun (WGS) entry which is preliminary data.</text>
</comment>
<dbReference type="AlphaFoldDB" id="A0A820QW89"/>
<evidence type="ECO:0000256" key="3">
    <source>
        <dbReference type="PROSITE-ProRule" id="PRU00023"/>
    </source>
</evidence>
<evidence type="ECO:0000256" key="1">
    <source>
        <dbReference type="ARBA" id="ARBA00022737"/>
    </source>
</evidence>
<proteinExistence type="predicted"/>
<dbReference type="SUPFAM" id="SSF48403">
    <property type="entry name" value="Ankyrin repeat"/>
    <property type="match status" value="1"/>
</dbReference>
<name>A0A820QW89_9BILA</name>
<feature type="repeat" description="ANK" evidence="3">
    <location>
        <begin position="21"/>
        <end position="53"/>
    </location>
</feature>
<dbReference type="EMBL" id="CAJOBB010028124">
    <property type="protein sequence ID" value="CAF4427723.1"/>
    <property type="molecule type" value="Genomic_DNA"/>
</dbReference>
<keyword evidence="1" id="KW-0677">Repeat</keyword>